<evidence type="ECO:0000256" key="5">
    <source>
        <dbReference type="ARBA" id="ARBA00022692"/>
    </source>
</evidence>
<organism evidence="17 18">
    <name type="scientific">Carassius auratus</name>
    <name type="common">Goldfish</name>
    <dbReference type="NCBI Taxonomy" id="7957"/>
    <lineage>
        <taxon>Eukaryota</taxon>
        <taxon>Metazoa</taxon>
        <taxon>Chordata</taxon>
        <taxon>Craniata</taxon>
        <taxon>Vertebrata</taxon>
        <taxon>Euteleostomi</taxon>
        <taxon>Actinopterygii</taxon>
        <taxon>Neopterygii</taxon>
        <taxon>Teleostei</taxon>
        <taxon>Ostariophysi</taxon>
        <taxon>Cypriniformes</taxon>
        <taxon>Cyprinidae</taxon>
        <taxon>Cyprininae</taxon>
        <taxon>Carassius</taxon>
    </lineage>
</organism>
<dbReference type="InterPro" id="IPR046342">
    <property type="entry name" value="CBS_dom_sf"/>
</dbReference>
<dbReference type="InterPro" id="IPR002550">
    <property type="entry name" value="CNNM"/>
</dbReference>
<evidence type="ECO:0000313" key="17">
    <source>
        <dbReference type="Proteomes" id="UP000515129"/>
    </source>
</evidence>
<dbReference type="InterPro" id="IPR057492">
    <property type="entry name" value="Ig_CNNM1/2/4_N"/>
</dbReference>
<feature type="transmembrane region" description="Helical" evidence="13">
    <location>
        <begin position="315"/>
        <end position="335"/>
    </location>
</feature>
<comment type="subcellular location">
    <subcellularLocation>
        <location evidence="1 13">Cell membrane</location>
        <topology evidence="1 13">Multi-pass membrane protein</topology>
    </subcellularLocation>
</comment>
<dbReference type="GO" id="GO:0005886">
    <property type="term" value="C:plasma membrane"/>
    <property type="evidence" value="ECO:0007669"/>
    <property type="project" value="UniProtKB-SubCell"/>
</dbReference>
<evidence type="ECO:0000256" key="10">
    <source>
        <dbReference type="ARBA" id="ARBA00023136"/>
    </source>
</evidence>
<keyword evidence="5 12" id="KW-0812">Transmembrane</keyword>
<dbReference type="Pfam" id="PF01595">
    <property type="entry name" value="CNNM"/>
    <property type="match status" value="1"/>
</dbReference>
<evidence type="ECO:0000259" key="15">
    <source>
        <dbReference type="PROSITE" id="PS51371"/>
    </source>
</evidence>
<feature type="domain" description="CNNM transmembrane" evidence="16">
    <location>
        <begin position="195"/>
        <end position="375"/>
    </location>
</feature>
<dbReference type="AlphaFoldDB" id="A0A6P6QM00"/>
<dbReference type="PANTHER" id="PTHR12064">
    <property type="entry name" value="METAL TRANSPORTER CNNM"/>
    <property type="match status" value="1"/>
</dbReference>
<feature type="transmembrane region" description="Helical" evidence="13">
    <location>
        <begin position="199"/>
        <end position="226"/>
    </location>
</feature>
<gene>
    <name evidence="18" type="primary">LOC113112627</name>
</gene>
<protein>
    <recommendedName>
        <fullName evidence="13">Metal transporter</fullName>
    </recommendedName>
</protein>
<reference evidence="18" key="1">
    <citation type="submission" date="2025-08" db="UniProtKB">
        <authorList>
            <consortium name="RefSeq"/>
        </authorList>
    </citation>
    <scope>IDENTIFICATION</scope>
    <source>
        <strain evidence="18">Wakin</strain>
        <tissue evidence="18">Muscle</tissue>
    </source>
</reference>
<feature type="transmembrane region" description="Helical" evidence="13">
    <location>
        <begin position="257"/>
        <end position="278"/>
    </location>
</feature>
<evidence type="ECO:0000256" key="6">
    <source>
        <dbReference type="ARBA" id="ARBA00022737"/>
    </source>
</evidence>
<keyword evidence="3" id="KW-0813">Transport</keyword>
<evidence type="ECO:0000259" key="16">
    <source>
        <dbReference type="PROSITE" id="PS51846"/>
    </source>
</evidence>
<dbReference type="Pfam" id="PF00571">
    <property type="entry name" value="CBS"/>
    <property type="match status" value="1"/>
</dbReference>
<keyword evidence="10 12" id="KW-0472">Membrane</keyword>
<comment type="similarity">
    <text evidence="2 13">Belongs to the ACDP family.</text>
</comment>
<feature type="transmembrane region" description="Helical" evidence="13">
    <location>
        <begin position="284"/>
        <end position="303"/>
    </location>
</feature>
<evidence type="ECO:0000256" key="2">
    <source>
        <dbReference type="ARBA" id="ARBA00010484"/>
    </source>
</evidence>
<dbReference type="GO" id="GO:0010960">
    <property type="term" value="P:magnesium ion homeostasis"/>
    <property type="evidence" value="ECO:0007669"/>
    <property type="project" value="InterPro"/>
</dbReference>
<keyword evidence="4" id="KW-1003">Cell membrane</keyword>
<evidence type="ECO:0000256" key="11">
    <source>
        <dbReference type="PROSITE-ProRule" id="PRU00703"/>
    </source>
</evidence>
<keyword evidence="6" id="KW-0677">Repeat</keyword>
<evidence type="ECO:0000256" key="4">
    <source>
        <dbReference type="ARBA" id="ARBA00022475"/>
    </source>
</evidence>
<dbReference type="Pfam" id="PF25511">
    <property type="entry name" value="Ig_CNNM4_N"/>
    <property type="match status" value="1"/>
</dbReference>
<dbReference type="Proteomes" id="UP000515129">
    <property type="component" value="Chromosome 13"/>
</dbReference>
<dbReference type="InterPro" id="IPR000644">
    <property type="entry name" value="CBS_dom"/>
</dbReference>
<keyword evidence="8" id="KW-0406">Ion transport</keyword>
<name>A0A6P6QM00_CARAU</name>
<evidence type="ECO:0000256" key="13">
    <source>
        <dbReference type="RuleBase" id="RU369091"/>
    </source>
</evidence>
<dbReference type="CDD" id="cd04590">
    <property type="entry name" value="CBS_pair_CorC_HlyC_assoc"/>
    <property type="match status" value="1"/>
</dbReference>
<dbReference type="InterPro" id="IPR045095">
    <property type="entry name" value="ACDP"/>
</dbReference>
<comment type="function">
    <text evidence="13">Metal transporter.</text>
</comment>
<evidence type="ECO:0000256" key="3">
    <source>
        <dbReference type="ARBA" id="ARBA00022448"/>
    </source>
</evidence>
<evidence type="ECO:0000313" key="18">
    <source>
        <dbReference type="RefSeq" id="XP_026134146.1"/>
    </source>
</evidence>
<evidence type="ECO:0000256" key="1">
    <source>
        <dbReference type="ARBA" id="ARBA00004651"/>
    </source>
</evidence>
<dbReference type="Pfam" id="PF25562">
    <property type="entry name" value="CNBH_CNNM2_C"/>
    <property type="match status" value="1"/>
</dbReference>
<dbReference type="GO" id="GO:0015095">
    <property type="term" value="F:magnesium ion transmembrane transporter activity"/>
    <property type="evidence" value="ECO:0007669"/>
    <property type="project" value="TreeGrafter"/>
</dbReference>
<dbReference type="RefSeq" id="XP_026134146.1">
    <property type="nucleotide sequence ID" value="XM_026278361.1"/>
</dbReference>
<proteinExistence type="inferred from homology"/>
<dbReference type="PANTHER" id="PTHR12064:SF22">
    <property type="entry name" value="METAL TRANSPORTER CNNM2"/>
    <property type="match status" value="1"/>
</dbReference>
<dbReference type="SUPFAM" id="SSF54631">
    <property type="entry name" value="CBS-domain pair"/>
    <property type="match status" value="1"/>
</dbReference>
<evidence type="ECO:0000256" key="7">
    <source>
        <dbReference type="ARBA" id="ARBA00022989"/>
    </source>
</evidence>
<feature type="signal peptide" evidence="14">
    <location>
        <begin position="1"/>
        <end position="39"/>
    </location>
</feature>
<evidence type="ECO:0000256" key="9">
    <source>
        <dbReference type="ARBA" id="ARBA00023122"/>
    </source>
</evidence>
<dbReference type="PROSITE" id="PS51846">
    <property type="entry name" value="CNNM"/>
    <property type="match status" value="1"/>
</dbReference>
<dbReference type="Gene3D" id="3.10.580.10">
    <property type="entry name" value="CBS-domain"/>
    <property type="match status" value="1"/>
</dbReference>
<dbReference type="GeneID" id="113112627"/>
<evidence type="ECO:0000256" key="14">
    <source>
        <dbReference type="SAM" id="SignalP"/>
    </source>
</evidence>
<dbReference type="PROSITE" id="PS51371">
    <property type="entry name" value="CBS"/>
    <property type="match status" value="1"/>
</dbReference>
<sequence>MAEQWTAVPTSNMAALNRARSLTVIFLIVSSCLISSIDGKDAPEETVIIGIRLEDTDEVSFMDSGFLRVSERSRVRLRVYGQNINNETWSKLAFTEHSISSAPVESTSPGDAPASHPCGIRSSDIIILPNVEVNRKTSGIIELEVKPLRKTEKSKVYYLCIAAITPGAQDSWSENTWVYHEGLDTKVIVVEEKKFLLPFWLQVIFIAMLLCLSGMFSGLNLGLMALDPMELRIIQNCGTEKEKNYAKRIEPVRSQGNYLLCSLLLGNVLVNTTLTILLDDIAGSGLIAVVVSTIGIVIFGEIVPQAICSRHGLAVGANTILLTKFFMILTFPASYPVSKLLDHVLGQEIGTVYNREKLLEMLRVTDPYNDLVKEELNIIQGALELRTKTVEDVMTPLRDCFMIAADTILDFNTMSEIMESGYTRIPVYAGERCHIVDLLLVKDLAFVDPDDCTPLKTITKFYSHPLHFVFNDTKLDAMLEEFKKGKSHLAIVQRVNNEGEGDPFYEVLGIVTLEDVIEEIIKSEILDETDLYTDNKTKKRIAHRERKQDFSAFKPTDNELRVKISPQLLLAALRFLATEVESFSTAQMSEKILLRLLKHPNVIQELKYDDKNKKMSEHYLFHRNKAVDYFILILQGKVEVEAGKEGMKFEAGAFSYYGVLALTSSPENKSPPRVFGLNHSDSLNRSDRMEVVTPTLGSSNNQLNSFLQVYVPDYSVRAASDLLYIKVSRQQYQNALMASRMDKTPQSTDSEFTKIELTFTEHQDGPLDESATLLTTITHKPNHTGHNDGAI</sequence>
<evidence type="ECO:0000256" key="12">
    <source>
        <dbReference type="PROSITE-ProRule" id="PRU01193"/>
    </source>
</evidence>
<keyword evidence="17" id="KW-1185">Reference proteome</keyword>
<keyword evidence="7 12" id="KW-1133">Transmembrane helix</keyword>
<feature type="chain" id="PRO_5027670244" description="Metal transporter" evidence="14">
    <location>
        <begin position="40"/>
        <end position="791"/>
    </location>
</feature>
<evidence type="ECO:0000256" key="8">
    <source>
        <dbReference type="ARBA" id="ARBA00023065"/>
    </source>
</evidence>
<keyword evidence="14" id="KW-0732">Signal</keyword>
<feature type="domain" description="CBS" evidence="15">
    <location>
        <begin position="462"/>
        <end position="528"/>
    </location>
</feature>
<dbReference type="FunFam" id="3.10.580.10:FF:000001">
    <property type="entry name" value="Putative metal transporter CNNM3 isoform 2"/>
    <property type="match status" value="1"/>
</dbReference>
<keyword evidence="9 11" id="KW-0129">CBS domain</keyword>
<accession>A0A6P6QM00</accession>
<dbReference type="InterPro" id="IPR044751">
    <property type="entry name" value="Ion_transp-like_CBS"/>
</dbReference>